<evidence type="ECO:0000313" key="3">
    <source>
        <dbReference type="Proteomes" id="UP000255423"/>
    </source>
</evidence>
<sequence>MPTENERKVNMKPILNYLDYRCYMRDFYEERKKSSAFSWREFAKLAGFVSPTYLKLVCDGKTNLSKPGIQKVAKAMGLEGFERTFFENLVQLGHVKSDAEKKTVLAKILQSAKENKMHVLNADGFRFCEHPVCPIVRELAPLMPGALPSEMAAKINSEVTALDVRDTLQFLVKTGLLKKTGENSYEQTSKMVKISKDALPLTVRSMNREMGRLGFLSLDNTEVDERSVSGLTMGVDEITYRRIVREVDECRRKVAAIAGECKKINQVYRLNLQLFPLTKKVDET</sequence>
<protein>
    <submittedName>
        <fullName evidence="2">TIGR02147 family protein</fullName>
    </submittedName>
</protein>
<evidence type="ECO:0000313" key="2">
    <source>
        <dbReference type="EMBL" id="SUQ24679.1"/>
    </source>
</evidence>
<organism evidence="2 3">
    <name type="scientific">Fibrobacter succinogenes</name>
    <name type="common">Bacteroides succinogenes</name>
    <dbReference type="NCBI Taxonomy" id="833"/>
    <lineage>
        <taxon>Bacteria</taxon>
        <taxon>Pseudomonadati</taxon>
        <taxon>Fibrobacterota</taxon>
        <taxon>Fibrobacteria</taxon>
        <taxon>Fibrobacterales</taxon>
        <taxon>Fibrobacteraceae</taxon>
        <taxon>Fibrobacter</taxon>
    </lineage>
</organism>
<evidence type="ECO:0000259" key="1">
    <source>
        <dbReference type="Pfam" id="PF14394"/>
    </source>
</evidence>
<gene>
    <name evidence="2" type="ORF">SAMN05661053_2091</name>
</gene>
<dbReference type="InterPro" id="IPR011873">
    <property type="entry name" value="CHP02147"/>
</dbReference>
<proteinExistence type="predicted"/>
<dbReference type="Pfam" id="PF14394">
    <property type="entry name" value="DUF4423"/>
    <property type="match status" value="1"/>
</dbReference>
<name>A0A380S633_FIBSU</name>
<feature type="domain" description="DUF4423" evidence="1">
    <location>
        <begin position="112"/>
        <end position="277"/>
    </location>
</feature>
<dbReference type="AlphaFoldDB" id="A0A380S633"/>
<accession>A0A380S633</accession>
<reference evidence="2 3" key="1">
    <citation type="submission" date="2017-08" db="EMBL/GenBank/DDBJ databases">
        <authorList>
            <person name="de Groot N.N."/>
        </authorList>
    </citation>
    <scope>NUCLEOTIDE SEQUENCE [LARGE SCALE GENOMIC DNA]</scope>
    <source>
        <strain evidence="2 3">HM2</strain>
    </source>
</reference>
<dbReference type="NCBIfam" id="TIGR02147">
    <property type="entry name" value="Fsuc_second"/>
    <property type="match status" value="1"/>
</dbReference>
<dbReference type="Proteomes" id="UP000255423">
    <property type="component" value="Unassembled WGS sequence"/>
</dbReference>
<dbReference type="EMBL" id="UHJL01000003">
    <property type="protein sequence ID" value="SUQ24679.1"/>
    <property type="molecule type" value="Genomic_DNA"/>
</dbReference>
<dbReference type="InterPro" id="IPR025537">
    <property type="entry name" value="DUF4423"/>
</dbReference>